<evidence type="ECO:0000256" key="1">
    <source>
        <dbReference type="SAM" id="MobiDB-lite"/>
    </source>
</evidence>
<dbReference type="RefSeq" id="WP_124542296.1">
    <property type="nucleotide sequence ID" value="NZ_QUSW01000006.1"/>
</dbReference>
<dbReference type="AlphaFoldDB" id="A0A3N7HKV7"/>
<evidence type="ECO:0000313" key="3">
    <source>
        <dbReference type="Proteomes" id="UP000267464"/>
    </source>
</evidence>
<keyword evidence="3" id="KW-1185">Reference proteome</keyword>
<feature type="compositionally biased region" description="Acidic residues" evidence="1">
    <location>
        <begin position="88"/>
        <end position="98"/>
    </location>
</feature>
<reference evidence="2 3" key="2">
    <citation type="submission" date="2018-12" db="EMBL/GenBank/DDBJ databases">
        <title>Rhizobacter gummiphilus sp. nov., a rubber-degrading bacterium isolated from the soil of a botanical garden in Japan.</title>
        <authorList>
            <person name="Shunsuke S.S."/>
        </authorList>
    </citation>
    <scope>NUCLEOTIDE SEQUENCE [LARGE SCALE GENOMIC DNA]</scope>
    <source>
        <strain evidence="2 3">S-16</strain>
    </source>
</reference>
<feature type="compositionally biased region" description="Low complexity" evidence="1">
    <location>
        <begin position="10"/>
        <end position="26"/>
    </location>
</feature>
<dbReference type="EMBL" id="QUSW01000006">
    <property type="protein sequence ID" value="RQP22727.1"/>
    <property type="molecule type" value="Genomic_DNA"/>
</dbReference>
<feature type="region of interest" description="Disordered" evidence="1">
    <location>
        <begin position="65"/>
        <end position="155"/>
    </location>
</feature>
<comment type="caution">
    <text evidence="2">The sequence shown here is derived from an EMBL/GenBank/DDBJ whole genome shotgun (WGS) entry which is preliminary data.</text>
</comment>
<reference evidence="2 3" key="1">
    <citation type="submission" date="2018-08" db="EMBL/GenBank/DDBJ databases">
        <authorList>
            <person name="Khan S.A."/>
            <person name="Jeon C.O."/>
            <person name="Chun B.H."/>
            <person name="Jeong S.E."/>
        </authorList>
    </citation>
    <scope>NUCLEOTIDE SEQUENCE [LARGE SCALE GENOMIC DNA]</scope>
    <source>
        <strain evidence="2 3">S-16</strain>
    </source>
</reference>
<feature type="region of interest" description="Disordered" evidence="1">
    <location>
        <begin position="1"/>
        <end position="26"/>
    </location>
</feature>
<proteinExistence type="predicted"/>
<organism evidence="2 3">
    <name type="scientific">Piscinibacter terrae</name>
    <dbReference type="NCBI Taxonomy" id="2496871"/>
    <lineage>
        <taxon>Bacteria</taxon>
        <taxon>Pseudomonadati</taxon>
        <taxon>Pseudomonadota</taxon>
        <taxon>Betaproteobacteria</taxon>
        <taxon>Burkholderiales</taxon>
        <taxon>Sphaerotilaceae</taxon>
        <taxon>Piscinibacter</taxon>
    </lineage>
</organism>
<dbReference type="Proteomes" id="UP000267464">
    <property type="component" value="Unassembled WGS sequence"/>
</dbReference>
<protein>
    <submittedName>
        <fullName evidence="2">Uncharacterized protein</fullName>
    </submittedName>
</protein>
<feature type="compositionally biased region" description="Gly residues" evidence="1">
    <location>
        <begin position="122"/>
        <end position="132"/>
    </location>
</feature>
<accession>A0A3N7HKV7</accession>
<dbReference type="OrthoDB" id="10013033at2"/>
<sequence>MKSDPSSKVRAAQLAHAQQQQLQTRQATRRVLAGEQATTYRNTRIRTAAALAAHSAMAHAMLAKLKPGPRPPMAEVRETASAESTPEWSEEEDGEEGEENHLLHLGPMHAGPHGRHVQAIGEHGGGHGGRGGSSRDEDEERDDASPEMPRRGPGARIRVAVAAPVRMGVQLSAVDTTWAQDALAAGGMGELRRALAERLLGAAHGPGSAGWRKPWLGQVAALYATAQDRSFEHGSFGGVRELLLSLRQPLARMLPPNPMRPVFFCLLPLVLFDLHKPFTPSQRQDKRVRLAALSRSSGIAS</sequence>
<name>A0A3N7HKV7_9BURK</name>
<evidence type="ECO:0000313" key="2">
    <source>
        <dbReference type="EMBL" id="RQP22727.1"/>
    </source>
</evidence>
<gene>
    <name evidence="2" type="ORF">DZC73_20735</name>
</gene>